<dbReference type="AlphaFoldDB" id="A0A7R8Z5X0"/>
<evidence type="ECO:0000256" key="4">
    <source>
        <dbReference type="ARBA" id="ARBA00022618"/>
    </source>
</evidence>
<dbReference type="GO" id="GO:0008278">
    <property type="term" value="C:cohesin complex"/>
    <property type="evidence" value="ECO:0007669"/>
    <property type="project" value="InterPro"/>
</dbReference>
<dbReference type="CDD" id="cd03275">
    <property type="entry name" value="ABC_SMC1_euk"/>
    <property type="match status" value="1"/>
</dbReference>
<evidence type="ECO:0000256" key="3">
    <source>
        <dbReference type="ARBA" id="ARBA00022454"/>
    </source>
</evidence>
<dbReference type="SUPFAM" id="SSF52540">
    <property type="entry name" value="P-loop containing nucleoside triphosphate hydrolases"/>
    <property type="match status" value="1"/>
</dbReference>
<keyword evidence="5" id="KW-0498">Mitosis</keyword>
<dbReference type="GO" id="GO:0007062">
    <property type="term" value="P:sister chromatid cohesion"/>
    <property type="evidence" value="ECO:0007669"/>
    <property type="project" value="InterPro"/>
</dbReference>
<evidence type="ECO:0000256" key="6">
    <source>
        <dbReference type="ARBA" id="ARBA00023242"/>
    </source>
</evidence>
<dbReference type="GO" id="GO:0005524">
    <property type="term" value="F:ATP binding"/>
    <property type="evidence" value="ECO:0007669"/>
    <property type="project" value="InterPro"/>
</dbReference>
<evidence type="ECO:0000259" key="9">
    <source>
        <dbReference type="Pfam" id="PF02463"/>
    </source>
</evidence>
<dbReference type="GO" id="GO:0051301">
    <property type="term" value="P:cell division"/>
    <property type="evidence" value="ECO:0007669"/>
    <property type="project" value="UniProtKB-KW"/>
</dbReference>
<dbReference type="InterPro" id="IPR003395">
    <property type="entry name" value="RecF/RecN/SMC_N"/>
</dbReference>
<evidence type="ECO:0000256" key="7">
    <source>
        <dbReference type="ARBA" id="ARBA00023306"/>
    </source>
</evidence>
<organism evidence="10">
    <name type="scientific">Timema douglasi</name>
    <name type="common">Walking stick</name>
    <dbReference type="NCBI Taxonomy" id="61478"/>
    <lineage>
        <taxon>Eukaryota</taxon>
        <taxon>Metazoa</taxon>
        <taxon>Ecdysozoa</taxon>
        <taxon>Arthropoda</taxon>
        <taxon>Hexapoda</taxon>
        <taxon>Insecta</taxon>
        <taxon>Pterygota</taxon>
        <taxon>Neoptera</taxon>
        <taxon>Polyneoptera</taxon>
        <taxon>Phasmatodea</taxon>
        <taxon>Timematodea</taxon>
        <taxon>Timematoidea</taxon>
        <taxon>Timematidae</taxon>
        <taxon>Timema</taxon>
    </lineage>
</organism>
<evidence type="ECO:0000256" key="1">
    <source>
        <dbReference type="ARBA" id="ARBA00004123"/>
    </source>
</evidence>
<name>A0A7R8Z5X0_TIMDO</name>
<evidence type="ECO:0000256" key="8">
    <source>
        <dbReference type="SAM" id="Coils"/>
    </source>
</evidence>
<proteinExistence type="predicted"/>
<sequence>MSFLLCSSCNCAMSIDNVLRWERAVQDDEDALETAKQAEQKQMADIERDMRELDSLKSERLAKKTEVDAMEDQIGKARREMGGIAKDIQAAQKQVTALESKIEQRRADRHSILKQCKMEDIGIPMQRGNMEDIAQESSGIDTTNETSSVENSSLSTQQIYDRESRIVIDYGQLPDNLKELDENDEVKKMGNKLERAINDLQHTIQRIQAPNMRAMQKLDLAREKLQETNEEFEAARRAARKAKMSFERVKKDRHDKFMDCFEHVANEIDNIYKVSGWVFLGVCEASETSTSCLAKNQSAQAFLGPENPEEPYLDGINYNCVAPGKRFQPMSNLSGGEKTVAALALLFAVHSFQPSPFFVLDEIDAALDNTNIGKVASYIRDKTSTLQTIVISLKEEFYSHADALIGICPDAGECLISKVLTLDLTQYPSHLAS</sequence>
<feature type="coiled-coil region" evidence="8">
    <location>
        <begin position="183"/>
        <end position="245"/>
    </location>
</feature>
<dbReference type="InterPro" id="IPR028468">
    <property type="entry name" value="Smc1_ABC"/>
</dbReference>
<gene>
    <name evidence="10" type="ORF">TDIB3V08_LOCUS2068</name>
</gene>
<keyword evidence="6" id="KW-0539">Nucleus</keyword>
<comment type="subcellular location">
    <subcellularLocation>
        <location evidence="2">Chromosome</location>
    </subcellularLocation>
    <subcellularLocation>
        <location evidence="1">Nucleus</location>
    </subcellularLocation>
</comment>
<dbReference type="GO" id="GO:0003677">
    <property type="term" value="F:DNA binding"/>
    <property type="evidence" value="ECO:0007669"/>
    <property type="project" value="TreeGrafter"/>
</dbReference>
<reference evidence="10" key="1">
    <citation type="submission" date="2020-11" db="EMBL/GenBank/DDBJ databases">
        <authorList>
            <person name="Tran Van P."/>
        </authorList>
    </citation>
    <scope>NUCLEOTIDE SEQUENCE</scope>
</reference>
<dbReference type="PANTHER" id="PTHR18937:SF12">
    <property type="entry name" value="STRUCTURAL MAINTENANCE OF CHROMOSOMES PROTEIN"/>
    <property type="match status" value="1"/>
</dbReference>
<keyword evidence="7" id="KW-0131">Cell cycle</keyword>
<evidence type="ECO:0000313" key="10">
    <source>
        <dbReference type="EMBL" id="CAD7195688.1"/>
    </source>
</evidence>
<dbReference type="PANTHER" id="PTHR18937">
    <property type="entry name" value="STRUCTURAL MAINTENANCE OF CHROMOSOMES SMC FAMILY MEMBER"/>
    <property type="match status" value="1"/>
</dbReference>
<keyword evidence="3" id="KW-0158">Chromosome</keyword>
<evidence type="ECO:0000256" key="5">
    <source>
        <dbReference type="ARBA" id="ARBA00022776"/>
    </source>
</evidence>
<dbReference type="Pfam" id="PF02463">
    <property type="entry name" value="SMC_N"/>
    <property type="match status" value="1"/>
</dbReference>
<protein>
    <recommendedName>
        <fullName evidence="9">RecF/RecN/SMC N-terminal domain-containing protein</fullName>
    </recommendedName>
</protein>
<dbReference type="EMBL" id="OA564852">
    <property type="protein sequence ID" value="CAD7195688.1"/>
    <property type="molecule type" value="Genomic_DNA"/>
</dbReference>
<feature type="domain" description="RecF/RecN/SMC N-terminal" evidence="9">
    <location>
        <begin position="98"/>
        <end position="409"/>
    </location>
</feature>
<dbReference type="Gene3D" id="1.20.1600.10">
    <property type="entry name" value="Outer membrane efflux proteins (OEP)"/>
    <property type="match status" value="1"/>
</dbReference>
<feature type="coiled-coil region" evidence="8">
    <location>
        <begin position="29"/>
        <end position="108"/>
    </location>
</feature>
<dbReference type="Gene3D" id="3.40.50.300">
    <property type="entry name" value="P-loop containing nucleotide triphosphate hydrolases"/>
    <property type="match status" value="1"/>
</dbReference>
<keyword evidence="4" id="KW-0132">Cell division</keyword>
<accession>A0A7R8Z5X0</accession>
<dbReference type="InterPro" id="IPR027417">
    <property type="entry name" value="P-loop_NTPase"/>
</dbReference>
<dbReference type="GO" id="GO:0005634">
    <property type="term" value="C:nucleus"/>
    <property type="evidence" value="ECO:0007669"/>
    <property type="project" value="UniProtKB-SubCell"/>
</dbReference>
<evidence type="ECO:0000256" key="2">
    <source>
        <dbReference type="ARBA" id="ARBA00004286"/>
    </source>
</evidence>
<dbReference type="GO" id="GO:0016887">
    <property type="term" value="F:ATP hydrolysis activity"/>
    <property type="evidence" value="ECO:0007669"/>
    <property type="project" value="InterPro"/>
</dbReference>
<keyword evidence="8" id="KW-0175">Coiled coil</keyword>